<evidence type="ECO:0000313" key="1">
    <source>
        <dbReference type="EMBL" id="OCX16574.1"/>
    </source>
</evidence>
<keyword evidence="2" id="KW-1185">Reference proteome</keyword>
<protein>
    <submittedName>
        <fullName evidence="1">Uncharacterized protein</fullName>
    </submittedName>
</protein>
<dbReference type="Proteomes" id="UP000094412">
    <property type="component" value="Unassembled WGS sequence"/>
</dbReference>
<name>A0A1C2DP68_9HYPH</name>
<gene>
    <name evidence="1" type="ORF">QV13_15075</name>
</gene>
<proteinExistence type="predicted"/>
<dbReference type="EMBL" id="MDEO01000033">
    <property type="protein sequence ID" value="OCX16574.1"/>
    <property type="molecule type" value="Genomic_DNA"/>
</dbReference>
<sequence length="144" mass="15289">MSLPILVVMVVSGISLAVAAVHFTGGSRTARLVDARAALERFTVDFPDLRPATVYLTEDGGAAFLDLGQGRTGVVQVIGDRFLTRIVTPADVDLASLVESKVLSLRFKDFTWRGGRFAFADAAAVQAVLASLDPKSQPARQEAA</sequence>
<dbReference type="AlphaFoldDB" id="A0A1C2DP68"/>
<reference evidence="1 2" key="1">
    <citation type="submission" date="2016-08" db="EMBL/GenBank/DDBJ databases">
        <title>Whole genome sequence of Mesorhizobium sp. strain UASWS1009 isolated from industrial sewage.</title>
        <authorList>
            <person name="Crovadore J."/>
            <person name="Calmin G."/>
            <person name="Chablais R."/>
            <person name="Cochard B."/>
            <person name="Lefort F."/>
        </authorList>
    </citation>
    <scope>NUCLEOTIDE SEQUENCE [LARGE SCALE GENOMIC DNA]</scope>
    <source>
        <strain evidence="1 2">UASWS1009</strain>
    </source>
</reference>
<accession>A0A1C2DP68</accession>
<comment type="caution">
    <text evidence="1">The sequence shown here is derived from an EMBL/GenBank/DDBJ whole genome shotgun (WGS) entry which is preliminary data.</text>
</comment>
<evidence type="ECO:0000313" key="2">
    <source>
        <dbReference type="Proteomes" id="UP000094412"/>
    </source>
</evidence>
<organism evidence="1 2">
    <name type="scientific">Mesorhizobium hungaricum</name>
    <dbReference type="NCBI Taxonomy" id="1566387"/>
    <lineage>
        <taxon>Bacteria</taxon>
        <taxon>Pseudomonadati</taxon>
        <taxon>Pseudomonadota</taxon>
        <taxon>Alphaproteobacteria</taxon>
        <taxon>Hyphomicrobiales</taxon>
        <taxon>Phyllobacteriaceae</taxon>
        <taxon>Mesorhizobium</taxon>
    </lineage>
</organism>
<dbReference type="STRING" id="1566387.QV13_15075"/>
<dbReference type="OrthoDB" id="8445114at2"/>